<protein>
    <recommendedName>
        <fullName evidence="2">Rab-GAP TBC domain-containing protein</fullName>
    </recommendedName>
</protein>
<evidence type="ECO:0000259" key="2">
    <source>
        <dbReference type="PROSITE" id="PS50086"/>
    </source>
</evidence>
<dbReference type="InterPro" id="IPR035969">
    <property type="entry name" value="Rab-GAP_TBC_sf"/>
</dbReference>
<comment type="caution">
    <text evidence="3">The sequence shown here is derived from an EMBL/GenBank/DDBJ whole genome shotgun (WGS) entry which is preliminary data.</text>
</comment>
<feature type="region of interest" description="Disordered" evidence="1">
    <location>
        <begin position="9"/>
        <end position="43"/>
    </location>
</feature>
<evidence type="ECO:0000256" key="1">
    <source>
        <dbReference type="SAM" id="MobiDB-lite"/>
    </source>
</evidence>
<organism evidence="3 4">
    <name type="scientific">Sporothrix bragantina</name>
    <dbReference type="NCBI Taxonomy" id="671064"/>
    <lineage>
        <taxon>Eukaryota</taxon>
        <taxon>Fungi</taxon>
        <taxon>Dikarya</taxon>
        <taxon>Ascomycota</taxon>
        <taxon>Pezizomycotina</taxon>
        <taxon>Sordariomycetes</taxon>
        <taxon>Sordariomycetidae</taxon>
        <taxon>Ophiostomatales</taxon>
        <taxon>Ophiostomataceae</taxon>
        <taxon>Sporothrix</taxon>
    </lineage>
</organism>
<feature type="region of interest" description="Disordered" evidence="1">
    <location>
        <begin position="123"/>
        <end position="159"/>
    </location>
</feature>
<feature type="region of interest" description="Disordered" evidence="1">
    <location>
        <begin position="353"/>
        <end position="392"/>
    </location>
</feature>
<keyword evidence="4" id="KW-1185">Reference proteome</keyword>
<proteinExistence type="predicted"/>
<evidence type="ECO:0000313" key="4">
    <source>
        <dbReference type="Proteomes" id="UP001642406"/>
    </source>
</evidence>
<dbReference type="Gene3D" id="1.10.10.750">
    <property type="entry name" value="Ypt/Rab-GAP domain of gyp1p, domain 1"/>
    <property type="match status" value="1"/>
</dbReference>
<dbReference type="InterPro" id="IPR000195">
    <property type="entry name" value="Rab-GAP-TBC_dom"/>
</dbReference>
<feature type="region of interest" description="Disordered" evidence="1">
    <location>
        <begin position="239"/>
        <end position="325"/>
    </location>
</feature>
<accession>A0ABP0ATV9</accession>
<dbReference type="Proteomes" id="UP001642406">
    <property type="component" value="Unassembled WGS sequence"/>
</dbReference>
<evidence type="ECO:0000313" key="3">
    <source>
        <dbReference type="EMBL" id="CAK7210694.1"/>
    </source>
</evidence>
<dbReference type="PANTHER" id="PTHR47219">
    <property type="entry name" value="RAB GTPASE-ACTIVATING PROTEIN 1-LIKE"/>
    <property type="match status" value="1"/>
</dbReference>
<feature type="compositionally biased region" description="Polar residues" evidence="1">
    <location>
        <begin position="143"/>
        <end position="159"/>
    </location>
</feature>
<reference evidence="3 4" key="1">
    <citation type="submission" date="2024-01" db="EMBL/GenBank/DDBJ databases">
        <authorList>
            <person name="Allen C."/>
            <person name="Tagirdzhanova G."/>
        </authorList>
    </citation>
    <scope>NUCLEOTIDE SEQUENCE [LARGE SCALE GENOMIC DNA]</scope>
</reference>
<feature type="compositionally biased region" description="Polar residues" evidence="1">
    <location>
        <begin position="358"/>
        <end position="367"/>
    </location>
</feature>
<name>A0ABP0ATV9_9PEZI</name>
<dbReference type="Pfam" id="PF22874">
    <property type="entry name" value="SBE2_M"/>
    <property type="match status" value="1"/>
</dbReference>
<dbReference type="SMART" id="SM00164">
    <property type="entry name" value="TBC"/>
    <property type="match status" value="1"/>
</dbReference>
<dbReference type="Gene3D" id="1.10.8.270">
    <property type="entry name" value="putative rabgap domain of human tbc1 domain family member 14 like domains"/>
    <property type="match status" value="1"/>
</dbReference>
<dbReference type="SUPFAM" id="SSF47923">
    <property type="entry name" value="Ypt/Rab-GAP domain of gyp1p"/>
    <property type="match status" value="2"/>
</dbReference>
<dbReference type="Pfam" id="PF00566">
    <property type="entry name" value="RabGAP-TBC"/>
    <property type="match status" value="1"/>
</dbReference>
<feature type="domain" description="Rab-GAP TBC" evidence="2">
    <location>
        <begin position="499"/>
        <end position="705"/>
    </location>
</feature>
<feature type="compositionally biased region" description="Polar residues" evidence="1">
    <location>
        <begin position="266"/>
        <end position="276"/>
    </location>
</feature>
<dbReference type="InterPro" id="IPR050302">
    <property type="entry name" value="Rab_GAP_TBC_domain"/>
</dbReference>
<sequence length="774" mass="85148">MIAYEHAIVDSVGTSPGSPPGMTASKSSKSSSFHSISSDDNSVLSDVNHFEDIGLDDDASSISAHHERDADFIKARPNRFSPSFSADLRAASLQNASHSNLSQTHLYNKPRLYSSSRELARTRPHANPTHVSHREITPPTRPSFPSLQTNVRGGNVRSTSTSALMPDALVAKKHRNLGSRSATTLSFRHRSPSPNLMNNVNVPHGLKDPAVIVKPRRSSWQSTRERKTAIQLEMECDEDEGDDIPEGLILDNVPISPRPPSERSHSINPSPASSKPGSPDRATKEKHRSVGNGTPAVAAAQGSLRSPQWKNEHSKSYSELSSPVKMRAKSWTSALSELSLEAKSLTEKLEEHADELQLKTQRSSTGSLPAVRRASDGPAVDGKPRHKSALPELPPLRRSNIMIDPLPVSKEKEAVLSRTRPSWLPPKDPAEEKRHLKEYQKMMAYSLEAEKRREASKQAKSECRDTAVSGIMQIWEHDIIPRWTVAIRERRTRDLWWRGVAPRSRGAVWSRAIGNELGLTEASFHAALSRGHEVEVRAKSDAAIEGDEQHMACFEAIRRDVQERTWRDLKIFQAGAPLHQGLMDVLMAYSMYRSDIGYVTGCNTIAALLLLNLPGPASAFVALANLLNRPLPLSFYASDPGAKSSAYNLVLQMLSQKSAVLADHLTDLPDHDPNMYLNSVFTSLFTGHLALDQAARLFDVYVFEGDTVLVRAGVALLLEKEATLLGTHDVLEVAQVMCGNNADGAEEKAQVVVAETGEEDRWMHAVREAGKVAK</sequence>
<dbReference type="PROSITE" id="PS50086">
    <property type="entry name" value="TBC_RABGAP"/>
    <property type="match status" value="1"/>
</dbReference>
<dbReference type="InterPro" id="IPR053949">
    <property type="entry name" value="SBE2/SBE22_M"/>
</dbReference>
<dbReference type="Gene3D" id="1.10.472.80">
    <property type="entry name" value="Ypt/Rab-GAP domain of gyp1p, domain 3"/>
    <property type="match status" value="1"/>
</dbReference>
<dbReference type="EMBL" id="CAWUHC010000005">
    <property type="protein sequence ID" value="CAK7210694.1"/>
    <property type="molecule type" value="Genomic_DNA"/>
</dbReference>
<dbReference type="PANTHER" id="PTHR47219:SF15">
    <property type="entry name" value="TBC1 DOMAIN FAMILY MEMBER 12 ISOFORM X1"/>
    <property type="match status" value="1"/>
</dbReference>
<gene>
    <name evidence="3" type="ORF">SBRCBS47491_000862</name>
</gene>
<feature type="compositionally biased region" description="Low complexity" evidence="1">
    <location>
        <begin position="25"/>
        <end position="43"/>
    </location>
</feature>